<gene>
    <name evidence="2" type="ORF">MGAL_10B054106</name>
</gene>
<dbReference type="OrthoDB" id="10278970at2759"/>
<evidence type="ECO:0000313" key="3">
    <source>
        <dbReference type="Proteomes" id="UP000596742"/>
    </source>
</evidence>
<feature type="region of interest" description="Disordered" evidence="1">
    <location>
        <begin position="74"/>
        <end position="108"/>
    </location>
</feature>
<reference evidence="2" key="1">
    <citation type="submission" date="2018-11" db="EMBL/GenBank/DDBJ databases">
        <authorList>
            <person name="Alioto T."/>
            <person name="Alioto T."/>
        </authorList>
    </citation>
    <scope>NUCLEOTIDE SEQUENCE</scope>
</reference>
<keyword evidence="3" id="KW-1185">Reference proteome</keyword>
<feature type="compositionally biased region" description="Polar residues" evidence="1">
    <location>
        <begin position="74"/>
        <end position="84"/>
    </location>
</feature>
<sequence length="150" mass="17002">MKKENSSPAEVLWNQDQTKASSPRLIKLLLQNTVNDAEKDLSWLPNFHHGTQTFVRQKRQVDSTNQQVLDFFNTSKTSTGTGSHQLRWGRSIDKKQHKSHKGVSANQNKKRELTMDKLDSASLAALAQFLRDKLLNGTGGIQLRYGRSLK</sequence>
<organism evidence="2 3">
    <name type="scientific">Mytilus galloprovincialis</name>
    <name type="common">Mediterranean mussel</name>
    <dbReference type="NCBI Taxonomy" id="29158"/>
    <lineage>
        <taxon>Eukaryota</taxon>
        <taxon>Metazoa</taxon>
        <taxon>Spiralia</taxon>
        <taxon>Lophotrochozoa</taxon>
        <taxon>Mollusca</taxon>
        <taxon>Bivalvia</taxon>
        <taxon>Autobranchia</taxon>
        <taxon>Pteriomorphia</taxon>
        <taxon>Mytilida</taxon>
        <taxon>Mytiloidea</taxon>
        <taxon>Mytilidae</taxon>
        <taxon>Mytilinae</taxon>
        <taxon>Mytilus</taxon>
    </lineage>
</organism>
<dbReference type="EMBL" id="UYJE01006537">
    <property type="protein sequence ID" value="VDI46829.1"/>
    <property type="molecule type" value="Genomic_DNA"/>
</dbReference>
<accession>A0A8B6F9K2</accession>
<dbReference type="AlphaFoldDB" id="A0A8B6F9K2"/>
<evidence type="ECO:0000256" key="1">
    <source>
        <dbReference type="SAM" id="MobiDB-lite"/>
    </source>
</evidence>
<proteinExistence type="predicted"/>
<dbReference type="Proteomes" id="UP000596742">
    <property type="component" value="Unassembled WGS sequence"/>
</dbReference>
<comment type="caution">
    <text evidence="2">The sequence shown here is derived from an EMBL/GenBank/DDBJ whole genome shotgun (WGS) entry which is preliminary data.</text>
</comment>
<protein>
    <submittedName>
        <fullName evidence="2">Uncharacterized protein</fullName>
    </submittedName>
</protein>
<name>A0A8B6F9K2_MYTGA</name>
<evidence type="ECO:0000313" key="2">
    <source>
        <dbReference type="EMBL" id="VDI46829.1"/>
    </source>
</evidence>